<gene>
    <name evidence="7" type="ORF">LSH36_624g01055</name>
</gene>
<feature type="transmembrane region" description="Helical" evidence="5">
    <location>
        <begin position="199"/>
        <end position="220"/>
    </location>
</feature>
<organism evidence="7 8">
    <name type="scientific">Paralvinella palmiformis</name>
    <dbReference type="NCBI Taxonomy" id="53620"/>
    <lineage>
        <taxon>Eukaryota</taxon>
        <taxon>Metazoa</taxon>
        <taxon>Spiralia</taxon>
        <taxon>Lophotrochozoa</taxon>
        <taxon>Annelida</taxon>
        <taxon>Polychaeta</taxon>
        <taxon>Sedentaria</taxon>
        <taxon>Canalipalpata</taxon>
        <taxon>Terebellida</taxon>
        <taxon>Terebelliformia</taxon>
        <taxon>Alvinellidae</taxon>
        <taxon>Paralvinella</taxon>
    </lineage>
</organism>
<comment type="subcellular location">
    <subcellularLocation>
        <location evidence="1">Membrane</location>
        <topology evidence="1">Multi-pass membrane protein</topology>
    </subcellularLocation>
</comment>
<evidence type="ECO:0000256" key="1">
    <source>
        <dbReference type="ARBA" id="ARBA00004141"/>
    </source>
</evidence>
<dbReference type="InterPro" id="IPR005821">
    <property type="entry name" value="Ion_trans_dom"/>
</dbReference>
<dbReference type="GO" id="GO:0036128">
    <property type="term" value="C:CatSper complex"/>
    <property type="evidence" value="ECO:0007669"/>
    <property type="project" value="TreeGrafter"/>
</dbReference>
<dbReference type="PANTHER" id="PTHR47131:SF1">
    <property type="entry name" value="CATION CHANNEL SPERM-ASSOCIATED PROTEIN 3"/>
    <property type="match status" value="1"/>
</dbReference>
<dbReference type="InterPro" id="IPR027359">
    <property type="entry name" value="Volt_channel_dom_sf"/>
</dbReference>
<dbReference type="EMBL" id="JAODUP010000624">
    <property type="protein sequence ID" value="KAK2146217.1"/>
    <property type="molecule type" value="Genomic_DNA"/>
</dbReference>
<dbReference type="Proteomes" id="UP001208570">
    <property type="component" value="Unassembled WGS sequence"/>
</dbReference>
<reference evidence="7" key="1">
    <citation type="journal article" date="2023" name="Mol. Biol. Evol.">
        <title>Third-Generation Sequencing Reveals the Adaptive Role of the Epigenome in Three Deep-Sea Polychaetes.</title>
        <authorList>
            <person name="Perez M."/>
            <person name="Aroh O."/>
            <person name="Sun Y."/>
            <person name="Lan Y."/>
            <person name="Juniper S.K."/>
            <person name="Young C.R."/>
            <person name="Angers B."/>
            <person name="Qian P.Y."/>
        </authorList>
    </citation>
    <scope>NUCLEOTIDE SEQUENCE</scope>
    <source>
        <strain evidence="7">P08H-3</strain>
    </source>
</reference>
<sequence>MKRKSLAQSTTCRKRRWTYEWRSLCISITKSRLFTWFVIFTICLNALLMGLETDDHFANRGGVKLFCIFSIFFVMVYTIEFAMKFVVNPSGYWRNKYNIFDFVVLLLAHAHCIGEWICQYQTSHRSLMTLKVLRGLQTLTTLRMVSFRRALQVLIGALMDAIVKWVVGIVLLLSLMMLLFATIGYYVFGYEDADPTGNWSSLANAMLTLFCFVTVMSVVFRTFCFK</sequence>
<evidence type="ECO:0000256" key="2">
    <source>
        <dbReference type="ARBA" id="ARBA00022692"/>
    </source>
</evidence>
<feature type="transmembrane region" description="Helical" evidence="5">
    <location>
        <begin position="33"/>
        <end position="51"/>
    </location>
</feature>
<protein>
    <recommendedName>
        <fullName evidence="6">Ion transport domain-containing protein</fullName>
    </recommendedName>
</protein>
<evidence type="ECO:0000256" key="5">
    <source>
        <dbReference type="SAM" id="Phobius"/>
    </source>
</evidence>
<dbReference type="Pfam" id="PF00520">
    <property type="entry name" value="Ion_trans"/>
    <property type="match status" value="1"/>
</dbReference>
<dbReference type="Gene3D" id="1.20.120.350">
    <property type="entry name" value="Voltage-gated potassium channels. Chain C"/>
    <property type="match status" value="1"/>
</dbReference>
<dbReference type="Gene3D" id="1.10.287.70">
    <property type="match status" value="1"/>
</dbReference>
<name>A0AAD9J405_9ANNE</name>
<accession>A0AAD9J405</accession>
<dbReference type="GO" id="GO:0005245">
    <property type="term" value="F:voltage-gated calcium channel activity"/>
    <property type="evidence" value="ECO:0007669"/>
    <property type="project" value="TreeGrafter"/>
</dbReference>
<dbReference type="AlphaFoldDB" id="A0AAD9J405"/>
<feature type="domain" description="Ion transport" evidence="6">
    <location>
        <begin position="32"/>
        <end position="214"/>
    </location>
</feature>
<dbReference type="GO" id="GO:0030317">
    <property type="term" value="P:flagellated sperm motility"/>
    <property type="evidence" value="ECO:0007669"/>
    <property type="project" value="TreeGrafter"/>
</dbReference>
<dbReference type="SUPFAM" id="SSF81324">
    <property type="entry name" value="Voltage-gated potassium channels"/>
    <property type="match status" value="1"/>
</dbReference>
<evidence type="ECO:0000256" key="3">
    <source>
        <dbReference type="ARBA" id="ARBA00022989"/>
    </source>
</evidence>
<evidence type="ECO:0000256" key="4">
    <source>
        <dbReference type="ARBA" id="ARBA00023136"/>
    </source>
</evidence>
<comment type="caution">
    <text evidence="7">The sequence shown here is derived from an EMBL/GenBank/DDBJ whole genome shotgun (WGS) entry which is preliminary data.</text>
</comment>
<keyword evidence="4 5" id="KW-0472">Membrane</keyword>
<keyword evidence="8" id="KW-1185">Reference proteome</keyword>
<dbReference type="GO" id="GO:0048240">
    <property type="term" value="P:sperm capacitation"/>
    <property type="evidence" value="ECO:0007669"/>
    <property type="project" value="TreeGrafter"/>
</dbReference>
<feature type="transmembrane region" description="Helical" evidence="5">
    <location>
        <begin position="165"/>
        <end position="187"/>
    </location>
</feature>
<evidence type="ECO:0000259" key="6">
    <source>
        <dbReference type="Pfam" id="PF00520"/>
    </source>
</evidence>
<evidence type="ECO:0000313" key="8">
    <source>
        <dbReference type="Proteomes" id="UP001208570"/>
    </source>
</evidence>
<proteinExistence type="predicted"/>
<dbReference type="GO" id="GO:0001669">
    <property type="term" value="C:acrosomal vesicle"/>
    <property type="evidence" value="ECO:0007669"/>
    <property type="project" value="TreeGrafter"/>
</dbReference>
<evidence type="ECO:0000313" key="7">
    <source>
        <dbReference type="EMBL" id="KAK2146217.1"/>
    </source>
</evidence>
<feature type="transmembrane region" description="Helical" evidence="5">
    <location>
        <begin position="63"/>
        <end position="87"/>
    </location>
</feature>
<keyword evidence="3 5" id="KW-1133">Transmembrane helix</keyword>
<dbReference type="PANTHER" id="PTHR47131">
    <property type="entry name" value="CATION CHANNEL SPERM-ASSOCIATED PROTEIN 3"/>
    <property type="match status" value="1"/>
</dbReference>
<keyword evidence="2 5" id="KW-0812">Transmembrane</keyword>
<dbReference type="GO" id="GO:0006814">
    <property type="term" value="P:sodium ion transport"/>
    <property type="evidence" value="ECO:0007669"/>
    <property type="project" value="TreeGrafter"/>
</dbReference>